<dbReference type="CDD" id="cd00603">
    <property type="entry name" value="IPT_PCSR"/>
    <property type="match status" value="1"/>
</dbReference>
<evidence type="ECO:0000313" key="4">
    <source>
        <dbReference type="Proteomes" id="UP000275579"/>
    </source>
</evidence>
<evidence type="ECO:0000259" key="2">
    <source>
        <dbReference type="PROSITE" id="PS50093"/>
    </source>
</evidence>
<dbReference type="EMBL" id="CP029042">
    <property type="protein sequence ID" value="AZS76007.1"/>
    <property type="molecule type" value="Genomic_DNA"/>
</dbReference>
<dbReference type="InterPro" id="IPR035986">
    <property type="entry name" value="PKD_dom_sf"/>
</dbReference>
<accession>A0A3Q9K7K4</accession>
<protein>
    <recommendedName>
        <fullName evidence="2">PKD domain-containing protein</fullName>
    </recommendedName>
</protein>
<feature type="region of interest" description="Disordered" evidence="1">
    <location>
        <begin position="1729"/>
        <end position="1752"/>
    </location>
</feature>
<dbReference type="CDD" id="cd00102">
    <property type="entry name" value="IPT"/>
    <property type="match status" value="2"/>
</dbReference>
<proteinExistence type="predicted"/>
<dbReference type="SMART" id="SM00089">
    <property type="entry name" value="PKD"/>
    <property type="match status" value="5"/>
</dbReference>
<sequence>MGGDSVMLTPQRPSGLVILTDRHGNCIAVLDPWSHRIVPTLSAPVPLVARGDSHSPVLCTVVDHADVPATNDSGTLLRALAELRNRSALAPMPGRFDAAARSGTPALRNQFSGVFPDQGSYSGGTLVTIIGRNFSRATAVSFGPRPAASFTVLDDTTIVAVTPSGQGAVPVTVTTPGGSARVGYFFYIFWPSLAGIAPATGPIGGGNTVILTGANLRTALLVHFGDAVAFPAALSDRQVSVTVPPAAGPGTVPVRITTRGGVSNRLLYTYAAVADVTGVSPETGPIAGGTTLVLTGSGLARVSGVTIGGVPVRSFRAYSDNLLVVVTPEGVPGPADIVVTTPAGSVTLPGAFTYKAPAAMTVTSTPDPSLVGQEVAFTAALVGVPPTTGTPSGTVTFDFGDGTAPVTAPLTDATATVNHAYTDASDTPYHVTVNYSGDLYFMATTGTDTQAVEAAPTTTTVTHGPDPSLIGQPVTFVARVAPTPPGAGAPTGTVTFDFGDNTPPATVPMAGGSATVTHTYESAAALPYTVTATYSGDDNFTPSTGTESQTVQQAATATTVDLAPNPSVAGQPVTATATVAVVPPGAATPTGTVTFDFGDGTPPADAPLTDGTAATSHVYAGTAGSPYTVTATYQGDGNLEPSTGTGSQSVGPSASSTTVVSAPDPSTVGQLVTFSATVTAPAPGAGIPTGTVTFDFGDGTAPVTAPLTDGTAATGHIYAAAADSPYAVTATYDGDADFTTSLGTDTQSVQPAGTAFAVVSAPDPSTVGQPVTFSATVTALAPGAGTPTGTVTFDFGDSTPPVTAFLTDGATDLTHTYNDAAELPYTVTATYNGDDDFTTSLGTDTQTVQPADTTTAVASAPDPSTVGQETTFVAQILPETPAAGAPTGTVTFEFGDGTPPVTAPVEGGTATVTHVNPEVAESPYTVAATYSGDDNFNPSAGTDIQSVVKAVPTTTVSSSPEPSVTGETVTLTATVAAPTPAAGTPTGTVTFDVGDGTAPVTVPLTDGTADLTHAYTGAPSSPYTVTVIYSGDDNFTESAGTTTHSVEQAATTTTVTAAPDPSVTGESVTVTVTPTAPASGIPTGPVTFDFGDGTPVLTAELVGGTVTVTHPYTSVSGSPYTITAVYLGDANYAASEDTIVHAVAPAATTTTVTSSRVPSAVGESVMLIARVTPVPPGAGVPTGTVTFDFGDGTTPATAPVSHGVASVTHTYTSTAGSPYTVTATYSGDADFAASTGTFAQGVETSVSVTSTTVSSAPDASVVGQAVTVTATVVAVPPASGTPTGTVTFEFGDGTPTVTAPLTGGTATATHTYTAAADPATITAVYNGDGNFAGSAGLDTQTVSQAATSTTVDSAPDPSVAGQHVTFTATVTSADAGAGAPTGTVTFDFGDGTPALTAPLTDGVATAVHAYPHTSGSPYPVTATYNGEASFTPSTGSDTQTVNPATASLTVFSSADPSTVGRPVTLTANLTADAPAAGTPTGTITFDFGDGTPTVTATAVAGTVTVTHAYTTTAGSPFTLSATYSGDEDFSPATATASQTLYPASTTTEVTSGPNPSVVGEPVTVTATVAPVPPGAGTPTGTVTVDFGDATTPATAPLAGGAVTLTHTYTGSVSSPYTITATYSGSDDFTDSVTTATQPVLQAATTTTLTSEPDPSVVGRPVAFTATIAPVEPGSGSPTGTVIFDFGDGTDPAALPVTAGVATALHAYTSPAGSPYTATATYSGDTDFTASSDTTTQSVGQAGSTTVVTTSPEPAVTGQPVTVTATLSAAAPGDGTPTGTVTFDFGDGTSPLTVPATAGVATTTHTWAGTSGSPYTVTADYSGDAGFTPSTGTGIQTVAPAATFTSVSGVPEPSVTGQPVDITATVSVVAPGAGTPTGSVTFDFGDGTPAVTAPVADGTATLTHAWAGTSAGPYTVTATYSGDADFSPSTGTDTQTVAPAETTTTVSGQPEPSVTGQPVTFLARVTSDAAGEGAPTGTVTFDFGDGTEPVTVTAAGGVATAVHAYTSPTGGPYTVHATYSGDEQFTASVGTETHTVQRAMSTTVLSSLPDPAVTGQAVDITATVSAAAPGAGAPTGTVTFDFGDGTPPVTASVTDGTATLTHAWASTSGSPYALTAEYSGDADFTPSTGTDTQTVTPAATTTAVASSPDPAVTGQAVDITATVSAAAPGAGAPTGTVTFDFGDGTPSVTATVTAGVATVAHTWAGTSGSPYTVTADYSGDADFSSSTGTDSQTVGQTSSSITLFTSPDPSVAGQQVTFTARVTAVAPGEGTPTGTVTFDFGDGTAPVTALVSSDEATLTHAYASTAGSPYTVTATYSGDADFAPVTTTGDHTVAASAATTSTTVSSSPDPSVTGQPVTFTATVTPTSPGAGVPTGTVAFTFGDGTAALTAPVSGGVVSVTHAYTTATGSPHTVTANYSGDANFSSSSGTDSQTVDPASTLTAVTSTPGPSVVGQPVTFTATVTPVEPGAGVPAGAVTFDFGDGTPPTLTSVSDGVARITHTYTSAGGPYTVTAQYEGDDSFTSSSGSDTQTVGRAATTTAVVSSPDPTVVGQSTTVTASVASVTPGAGAPSGTVTFDFGEGSPTLTAPVSNGLAMVTHAYGSTSGSPFAITGTYDGDANFTSSSGSDTQTVGRAATTTAVVSSPDPTVVGQSTTVTASVASVTPGAGAPSGTVTFDFGEGSPTLTAPVSNGLAMVTHAYGSTSGSPFAITGTYDGDANFTSSSGSDTQTVGKAGTTTAVASSPDPTVVGQPTTLTASVASVTPGAAAPTGTVTFSFGDGTGSTTTTLSDGIATVTHTYTTRTGSPFPVTATYNGDAGFTSSSGSDTQTVGRAATTTAVVSSPDPSVAGQAVTLTATVSAVAPGAGTPTGTVMFSFGDGTSVGTATLSGGTATVTHTFNGTSGSPYPLTATYNGDGSFTSSSGSDTQTVGKAATTTAVVSSPDPSVAGQAVTLTATVSAVAPGAGTPTGTVTFGFGDSTGAATATLSGGTATVTHTYATRNGSPFPVTATYNGDTNFSASTGNDTQTLTKSATTTTVTSTPDPSASGGTVTVRATVSSPAGAPTGTVTFSFGDGTGATTATLSGGVATVTHTYTTTTGSPFTLTATYGGDAGFTGSTGSDTQTVTRAATSTTVVSTPNPSTTGDRVTVTATVVPVAPGTDTPTGTVTLAITGRTPQTVPLVGGTASASFNPLQRGTHLVTGNYNGDVSFAPSAGTTVQTVT</sequence>
<feature type="compositionally biased region" description="Polar residues" evidence="1">
    <location>
        <begin position="1736"/>
        <end position="1751"/>
    </location>
</feature>
<feature type="region of interest" description="Disordered" evidence="1">
    <location>
        <begin position="635"/>
        <end position="663"/>
    </location>
</feature>
<dbReference type="InterPro" id="IPR014756">
    <property type="entry name" value="Ig_E-set"/>
</dbReference>
<dbReference type="InterPro" id="IPR000601">
    <property type="entry name" value="PKD_dom"/>
</dbReference>
<dbReference type="Pfam" id="PF01833">
    <property type="entry name" value="TIG"/>
    <property type="match status" value="3"/>
</dbReference>
<name>A0A3Q9K7K4_9ACTN</name>
<evidence type="ECO:0000313" key="3">
    <source>
        <dbReference type="EMBL" id="AZS76007.1"/>
    </source>
</evidence>
<gene>
    <name evidence="3" type="ORF">DDE74_38655</name>
</gene>
<feature type="compositionally biased region" description="Polar residues" evidence="1">
    <location>
        <begin position="635"/>
        <end position="660"/>
    </location>
</feature>
<evidence type="ECO:0000256" key="1">
    <source>
        <dbReference type="SAM" id="MobiDB-lite"/>
    </source>
</evidence>
<dbReference type="InterPro" id="IPR032109">
    <property type="entry name" value="Big_3_5"/>
</dbReference>
<dbReference type="SUPFAM" id="SSF49299">
    <property type="entry name" value="PKD domain"/>
    <property type="match status" value="1"/>
</dbReference>
<dbReference type="InterPro" id="IPR013783">
    <property type="entry name" value="Ig-like_fold"/>
</dbReference>
<feature type="domain" description="PKD" evidence="2">
    <location>
        <begin position="2261"/>
        <end position="2314"/>
    </location>
</feature>
<dbReference type="SMART" id="SM00429">
    <property type="entry name" value="IPT"/>
    <property type="match status" value="3"/>
</dbReference>
<organism evidence="3 4">
    <name type="scientific">Streptomyces lydicus</name>
    <dbReference type="NCBI Taxonomy" id="47763"/>
    <lineage>
        <taxon>Bacteria</taxon>
        <taxon>Bacillati</taxon>
        <taxon>Actinomycetota</taxon>
        <taxon>Actinomycetes</taxon>
        <taxon>Kitasatosporales</taxon>
        <taxon>Streptomycetaceae</taxon>
        <taxon>Streptomyces</taxon>
    </lineage>
</organism>
<reference evidence="3 4" key="1">
    <citation type="submission" date="2018-04" db="EMBL/GenBank/DDBJ databases">
        <title>Complete genome sequences of Streptomyces lydicus strain WYEC and characterization of antagonistic properties of biological control agents.</title>
        <authorList>
            <person name="Mariita R.M."/>
            <person name="Sello J.K."/>
        </authorList>
    </citation>
    <scope>NUCLEOTIDE SEQUENCE [LARGE SCALE GENOMIC DNA]</scope>
    <source>
        <strain evidence="3 4">WYEC 108</strain>
    </source>
</reference>
<dbReference type="Proteomes" id="UP000275579">
    <property type="component" value="Chromosome"/>
</dbReference>
<dbReference type="Gene3D" id="2.60.40.10">
    <property type="entry name" value="Immunoglobulins"/>
    <property type="match status" value="32"/>
</dbReference>
<dbReference type="Pfam" id="PF16640">
    <property type="entry name" value="Big_3_5"/>
    <property type="match status" value="26"/>
</dbReference>
<dbReference type="InterPro" id="IPR002909">
    <property type="entry name" value="IPT_dom"/>
</dbReference>
<dbReference type="SUPFAM" id="SSF81296">
    <property type="entry name" value="E set domains"/>
    <property type="match status" value="3"/>
</dbReference>
<dbReference type="InterPro" id="IPR022409">
    <property type="entry name" value="PKD/Chitinase_dom"/>
</dbReference>
<dbReference type="PROSITE" id="PS50093">
    <property type="entry name" value="PKD"/>
    <property type="match status" value="1"/>
</dbReference>
<dbReference type="GO" id="GO:0005975">
    <property type="term" value="P:carbohydrate metabolic process"/>
    <property type="evidence" value="ECO:0007669"/>
    <property type="project" value="UniProtKB-ARBA"/>
</dbReference>